<proteinExistence type="inferred from homology"/>
<feature type="domain" description="Semialdehyde dehydrogenase NAD-binding" evidence="8">
    <location>
        <begin position="5"/>
        <end position="131"/>
    </location>
</feature>
<dbReference type="InterPro" id="IPR051823">
    <property type="entry name" value="ASADH-related"/>
</dbReference>
<dbReference type="Pfam" id="PF02774">
    <property type="entry name" value="Semialdhyde_dhC"/>
    <property type="match status" value="1"/>
</dbReference>
<reference evidence="9" key="1">
    <citation type="journal article" date="2020" name="mSystems">
        <title>Genome- and Community-Level Interaction Insights into Carbon Utilization and Element Cycling Functions of Hydrothermarchaeota in Hydrothermal Sediment.</title>
        <authorList>
            <person name="Zhou Z."/>
            <person name="Liu Y."/>
            <person name="Xu W."/>
            <person name="Pan J."/>
            <person name="Luo Z.H."/>
            <person name="Li M."/>
        </authorList>
    </citation>
    <scope>NUCLEOTIDE SEQUENCE [LARGE SCALE GENOMIC DNA]</scope>
    <source>
        <strain evidence="9">SpSt-556</strain>
    </source>
</reference>
<dbReference type="GO" id="GO:0050661">
    <property type="term" value="F:NADP binding"/>
    <property type="evidence" value="ECO:0007669"/>
    <property type="project" value="InterPro"/>
</dbReference>
<keyword evidence="6" id="KW-0486">Methionine biosynthesis</keyword>
<keyword evidence="4" id="KW-0521">NADP</keyword>
<keyword evidence="2" id="KW-0028">Amino-acid biosynthesis</keyword>
<protein>
    <submittedName>
        <fullName evidence="9">Aspartate-semialdehyde dehydrogenase</fullName>
        <ecNumber evidence="9">1.2.1.11</ecNumber>
    </submittedName>
</protein>
<organism evidence="9">
    <name type="scientific">Bellilinea caldifistulae</name>
    <dbReference type="NCBI Taxonomy" id="360411"/>
    <lineage>
        <taxon>Bacteria</taxon>
        <taxon>Bacillati</taxon>
        <taxon>Chloroflexota</taxon>
        <taxon>Anaerolineae</taxon>
        <taxon>Anaerolineales</taxon>
        <taxon>Anaerolineaceae</taxon>
        <taxon>Bellilinea</taxon>
    </lineage>
</organism>
<dbReference type="GO" id="GO:0009086">
    <property type="term" value="P:methionine biosynthetic process"/>
    <property type="evidence" value="ECO:0007669"/>
    <property type="project" value="UniProtKB-KW"/>
</dbReference>
<dbReference type="NCBIfam" id="NF006416">
    <property type="entry name" value="PRK08664.1"/>
    <property type="match status" value="1"/>
</dbReference>
<accession>A0A7C4Q512</accession>
<evidence type="ECO:0000259" key="8">
    <source>
        <dbReference type="SMART" id="SM00859"/>
    </source>
</evidence>
<evidence type="ECO:0000256" key="6">
    <source>
        <dbReference type="ARBA" id="ARBA00023167"/>
    </source>
</evidence>
<dbReference type="InterPro" id="IPR036291">
    <property type="entry name" value="NAD(P)-bd_dom_sf"/>
</dbReference>
<evidence type="ECO:0000256" key="7">
    <source>
        <dbReference type="PIRSR" id="PIRSR000148-1"/>
    </source>
</evidence>
<keyword evidence="3" id="KW-0791">Threonine biosynthesis</keyword>
<name>A0A7C4Q512_9CHLR</name>
<dbReference type="CDD" id="cd18130">
    <property type="entry name" value="ASADH_C_arch_fung_like"/>
    <property type="match status" value="1"/>
</dbReference>
<dbReference type="Gene3D" id="3.30.360.10">
    <property type="entry name" value="Dihydrodipicolinate Reductase, domain 2"/>
    <property type="match status" value="1"/>
</dbReference>
<evidence type="ECO:0000256" key="1">
    <source>
        <dbReference type="ARBA" id="ARBA00010584"/>
    </source>
</evidence>
<evidence type="ECO:0000256" key="2">
    <source>
        <dbReference type="ARBA" id="ARBA00022605"/>
    </source>
</evidence>
<gene>
    <name evidence="9" type="primary">asd</name>
    <name evidence="9" type="ORF">ENT17_08020</name>
</gene>
<dbReference type="SMART" id="SM00859">
    <property type="entry name" value="Semialdhyde_dh"/>
    <property type="match status" value="1"/>
</dbReference>
<dbReference type="GO" id="GO:0004073">
    <property type="term" value="F:aspartate-semialdehyde dehydrogenase activity"/>
    <property type="evidence" value="ECO:0007669"/>
    <property type="project" value="UniProtKB-EC"/>
</dbReference>
<dbReference type="EMBL" id="DSXR01000079">
    <property type="protein sequence ID" value="HGS87552.1"/>
    <property type="molecule type" value="Genomic_DNA"/>
</dbReference>
<dbReference type="FunFam" id="3.30.360.10:FF:000016">
    <property type="entry name" value="Probable aspartate-semialdehyde dehydrogenase"/>
    <property type="match status" value="1"/>
</dbReference>
<dbReference type="CDD" id="cd02315">
    <property type="entry name" value="ScASADH_like_N"/>
    <property type="match status" value="1"/>
</dbReference>
<dbReference type="PANTHER" id="PTHR46718">
    <property type="entry name" value="ASPARTATE-SEMIALDEHYDE DEHYDROGENASE"/>
    <property type="match status" value="1"/>
</dbReference>
<feature type="active site" description="Acyl-thioester intermediate" evidence="7">
    <location>
        <position position="150"/>
    </location>
</feature>
<dbReference type="GO" id="GO:0009088">
    <property type="term" value="P:threonine biosynthetic process"/>
    <property type="evidence" value="ECO:0007669"/>
    <property type="project" value="UniProtKB-KW"/>
</dbReference>
<dbReference type="PIRSF" id="PIRSF000148">
    <property type="entry name" value="ASA_dh"/>
    <property type="match status" value="1"/>
</dbReference>
<dbReference type="InterPro" id="IPR005676">
    <property type="entry name" value="Asp_semi-ald_DH_pep-lack"/>
</dbReference>
<keyword evidence="5 9" id="KW-0560">Oxidoreductase</keyword>
<evidence type="ECO:0000256" key="5">
    <source>
        <dbReference type="ARBA" id="ARBA00023002"/>
    </source>
</evidence>
<dbReference type="NCBIfam" id="TIGR00978">
    <property type="entry name" value="asd_EA"/>
    <property type="match status" value="1"/>
</dbReference>
<sequence length="351" mass="37684">MNKIPVAVLAATGSVGQRFVQLLDHHPWFEVVALTGSERGHGKTYGEVCRWLLAEPMPDWAGKMPVLPSEAASLNGARLAFSALPADTARQVEPALAQAGICVCSNASAFRREPDVPLLIPEVNPEHARLVEVQRKRRGWSGWIATNPNCTSTGMTIALKALQDAFGLKRVFAVSMQALSGAGYPGVASLDIADNVVPFIGGEEEKVEWEPRKMLGKLEGEEVHLAEIGISAHTNRVAVTDGHLVCLTVELAQRATPEQAAAVLAAFQAPPPVAELPSAARPVIQVREEENRPQPRLDRMTGRGMTTVVGRLRSDPLFDLRLVVLSHNTIRGAAGGSLLNAELMVQAGYLS</sequence>
<dbReference type="Pfam" id="PF01118">
    <property type="entry name" value="Semialdhyde_dh"/>
    <property type="match status" value="1"/>
</dbReference>
<dbReference type="PANTHER" id="PTHR46718:SF1">
    <property type="entry name" value="ASPARTATE-SEMIALDEHYDE DEHYDROGENASE"/>
    <property type="match status" value="1"/>
</dbReference>
<dbReference type="AlphaFoldDB" id="A0A7C4Q512"/>
<dbReference type="GO" id="GO:0046983">
    <property type="term" value="F:protein dimerization activity"/>
    <property type="evidence" value="ECO:0007669"/>
    <property type="project" value="InterPro"/>
</dbReference>
<dbReference type="GO" id="GO:0051287">
    <property type="term" value="F:NAD binding"/>
    <property type="evidence" value="ECO:0007669"/>
    <property type="project" value="InterPro"/>
</dbReference>
<comment type="similarity">
    <text evidence="1">Belongs to the aspartate-semialdehyde dehydrogenase family.</text>
</comment>
<dbReference type="EC" id="1.2.1.11" evidence="9"/>
<comment type="caution">
    <text evidence="9">The sequence shown here is derived from an EMBL/GenBank/DDBJ whole genome shotgun (WGS) entry which is preliminary data.</text>
</comment>
<dbReference type="Gene3D" id="3.40.50.720">
    <property type="entry name" value="NAD(P)-binding Rossmann-like Domain"/>
    <property type="match status" value="1"/>
</dbReference>
<dbReference type="SUPFAM" id="SSF51735">
    <property type="entry name" value="NAD(P)-binding Rossmann-fold domains"/>
    <property type="match status" value="1"/>
</dbReference>
<evidence type="ECO:0000256" key="3">
    <source>
        <dbReference type="ARBA" id="ARBA00022697"/>
    </source>
</evidence>
<feature type="active site" description="Proton acceptor" evidence="7">
    <location>
        <position position="243"/>
    </location>
</feature>
<dbReference type="InterPro" id="IPR000534">
    <property type="entry name" value="Semialdehyde_DH_NAD-bd"/>
</dbReference>
<dbReference type="InterPro" id="IPR012280">
    <property type="entry name" value="Semialdhyde_DH_dimer_dom"/>
</dbReference>
<evidence type="ECO:0000313" key="9">
    <source>
        <dbReference type="EMBL" id="HGS87552.1"/>
    </source>
</evidence>
<dbReference type="SUPFAM" id="SSF55347">
    <property type="entry name" value="Glyceraldehyde-3-phosphate dehydrogenase-like, C-terminal domain"/>
    <property type="match status" value="1"/>
</dbReference>
<evidence type="ECO:0000256" key="4">
    <source>
        <dbReference type="ARBA" id="ARBA00022857"/>
    </source>
</evidence>